<sequence>MFKSFRTDHLDKHFEVCHRDEWENFKDLRTGVELERLSAMYSDEDAPTPCEDKWNKLFRRESVFINRGKSNTLTYDAPLVKCVEELCLHPSTHRLHKDDVAAMNRHLGAMVLEESDDGDTYTVTLSDRGVFKYIKGCLSLGMPFRMVEGLAQLNRRHNAGHLLGQAHRHKVSDYARYTCYQSLQNLSRLMRQSWTYSLGLDGSDDINGQSLFDMRVHICFIYGCILYTLHMLCH</sequence>
<protein>
    <submittedName>
        <fullName evidence="1">Uncharacterized protein</fullName>
    </submittedName>
</protein>
<proteinExistence type="predicted"/>
<dbReference type="PANTHER" id="PTHR37067">
    <property type="entry name" value="PX DOMAIN-CONTAINING PROTEIN"/>
    <property type="match status" value="1"/>
</dbReference>
<evidence type="ECO:0000313" key="1">
    <source>
        <dbReference type="EMBL" id="GCA62662.1"/>
    </source>
</evidence>
<evidence type="ECO:0000313" key="2">
    <source>
        <dbReference type="Proteomes" id="UP000265618"/>
    </source>
</evidence>
<dbReference type="EMBL" id="BDIP01001126">
    <property type="protein sequence ID" value="GCA62662.1"/>
    <property type="molecule type" value="Genomic_DNA"/>
</dbReference>
<name>A0A391P2A6_9EUKA</name>
<comment type="caution">
    <text evidence="1">The sequence shown here is derived from an EMBL/GenBank/DDBJ whole genome shotgun (WGS) entry which is preliminary data.</text>
</comment>
<dbReference type="PANTHER" id="PTHR37067:SF3">
    <property type="entry name" value="PX DOMAIN-CONTAINING PROTEIN"/>
    <property type="match status" value="1"/>
</dbReference>
<dbReference type="OrthoDB" id="129241at2759"/>
<gene>
    <name evidence="1" type="ORF">KIPB_004997</name>
</gene>
<dbReference type="AlphaFoldDB" id="A0A391P2A6"/>
<keyword evidence="2" id="KW-1185">Reference proteome</keyword>
<accession>A0A391P2A6</accession>
<organism evidence="1 2">
    <name type="scientific">Kipferlia bialata</name>
    <dbReference type="NCBI Taxonomy" id="797122"/>
    <lineage>
        <taxon>Eukaryota</taxon>
        <taxon>Metamonada</taxon>
        <taxon>Carpediemonas-like organisms</taxon>
        <taxon>Kipferlia</taxon>
    </lineage>
</organism>
<reference evidence="1 2" key="1">
    <citation type="journal article" date="2018" name="PLoS ONE">
        <title>The draft genome of Kipferlia bialata reveals reductive genome evolution in fornicate parasites.</title>
        <authorList>
            <person name="Tanifuji G."/>
            <person name="Takabayashi S."/>
            <person name="Kume K."/>
            <person name="Takagi M."/>
            <person name="Nakayama T."/>
            <person name="Kamikawa R."/>
            <person name="Inagaki Y."/>
            <person name="Hashimoto T."/>
        </authorList>
    </citation>
    <scope>NUCLEOTIDE SEQUENCE [LARGE SCALE GENOMIC DNA]</scope>
    <source>
        <strain evidence="1">NY0173</strain>
    </source>
</reference>
<dbReference type="Proteomes" id="UP000265618">
    <property type="component" value="Unassembled WGS sequence"/>
</dbReference>